<dbReference type="Proteomes" id="UP001163739">
    <property type="component" value="Chromosome"/>
</dbReference>
<protein>
    <recommendedName>
        <fullName evidence="3">DUF676 domain-containing protein</fullName>
    </recommendedName>
</protein>
<dbReference type="InterPro" id="IPR029058">
    <property type="entry name" value="AB_hydrolase_fold"/>
</dbReference>
<keyword evidence="2" id="KW-1185">Reference proteome</keyword>
<dbReference type="Gene3D" id="3.40.50.1820">
    <property type="entry name" value="alpha/beta hydrolase"/>
    <property type="match status" value="1"/>
</dbReference>
<gene>
    <name evidence="1" type="ORF">NKI27_00925</name>
</gene>
<evidence type="ECO:0008006" key="3">
    <source>
        <dbReference type="Google" id="ProtNLM"/>
    </source>
</evidence>
<reference evidence="1" key="1">
    <citation type="submission" date="2022-06" db="EMBL/GenBank/DDBJ databases">
        <title>Alkalimarinus sp. nov., isolated from gut of a Alitta virens.</title>
        <authorList>
            <person name="Yang A.I."/>
            <person name="Shin N.-R."/>
        </authorList>
    </citation>
    <scope>NUCLEOTIDE SEQUENCE</scope>
    <source>
        <strain evidence="1">A2M4</strain>
    </source>
</reference>
<accession>A0ABY6N2R6</accession>
<dbReference type="EMBL" id="CP100390">
    <property type="protein sequence ID" value="UZE96339.1"/>
    <property type="molecule type" value="Genomic_DNA"/>
</dbReference>
<evidence type="ECO:0000313" key="1">
    <source>
        <dbReference type="EMBL" id="UZE96339.1"/>
    </source>
</evidence>
<name>A0ABY6N2R6_9ALTE</name>
<dbReference type="SUPFAM" id="SSF53474">
    <property type="entry name" value="alpha/beta-Hydrolases"/>
    <property type="match status" value="1"/>
</dbReference>
<organism evidence="1 2">
    <name type="scientific">Alkalimarinus alittae</name>
    <dbReference type="NCBI Taxonomy" id="2961619"/>
    <lineage>
        <taxon>Bacteria</taxon>
        <taxon>Pseudomonadati</taxon>
        <taxon>Pseudomonadota</taxon>
        <taxon>Gammaproteobacteria</taxon>
        <taxon>Alteromonadales</taxon>
        <taxon>Alteromonadaceae</taxon>
        <taxon>Alkalimarinus</taxon>
    </lineage>
</organism>
<dbReference type="RefSeq" id="WP_265047824.1">
    <property type="nucleotide sequence ID" value="NZ_CP100390.1"/>
</dbReference>
<evidence type="ECO:0000313" key="2">
    <source>
        <dbReference type="Proteomes" id="UP001163739"/>
    </source>
</evidence>
<sequence>MSDAEYKAKKGSSNVDYRYWGNVSRAVLNGVVGDYLVSQNNPLAIDMGFYHQGKPLSLPNPDMTVTNKVAVLLHGLTNLETIWDIDTGLNADSGIDVEGGEARSKIANYGAYLQRDFGYTPLFLRYNTGLSIEENGRQFTQLMDALITAYPKPIDEIIFVGFSLGGLLMRYAQKNAIAAKALWLEKLTQCFYLGTPHEGSYFERFGHLASSVVRSVPKEYINHWADWIDVRSEGIQDLKHGLAHLRNVESEKDDAHGSCGSFYQHARHHFISGSLSGESNSVLNKLFGDALVSKNSANPNSAPEGSQFTHFEGIPHIPLAHTETVYQQIKQWIEEAATTTQLMTYHPLEIDYTVPPKVMQLSHVDGNLSGLNTEQREMVAGAFDLMAVGYEKTVEAVEKVHLSIAKEPHAVLSRIPVVNSVSTIVERSQVGITEGVYESVKLGGILFRTASKLLKI</sequence>
<proteinExistence type="predicted"/>